<gene>
    <name evidence="6" type="ORF">AVO44_16870</name>
</gene>
<evidence type="ECO:0000313" key="7">
    <source>
        <dbReference type="Proteomes" id="UP000053690"/>
    </source>
</evidence>
<dbReference type="InterPro" id="IPR011075">
    <property type="entry name" value="TetR_C"/>
</dbReference>
<dbReference type="Pfam" id="PF16925">
    <property type="entry name" value="TetR_C_13"/>
    <property type="match status" value="1"/>
</dbReference>
<dbReference type="SUPFAM" id="SSF48498">
    <property type="entry name" value="Tetracyclin repressor-like, C-terminal domain"/>
    <property type="match status" value="1"/>
</dbReference>
<evidence type="ECO:0000256" key="1">
    <source>
        <dbReference type="ARBA" id="ARBA00023015"/>
    </source>
</evidence>
<evidence type="ECO:0000259" key="5">
    <source>
        <dbReference type="Pfam" id="PF16925"/>
    </source>
</evidence>
<dbReference type="InterPro" id="IPR009057">
    <property type="entry name" value="Homeodomain-like_sf"/>
</dbReference>
<proteinExistence type="predicted"/>
<sequence>MTRIGRPRSFDEKTALTAAMNAFWAGGYSGTTYLDLEKATGLRRQSLTYAFGEKQDLFRRALSLYIDQRVTKATELLATDAPFKDNLRALLKAWEEDASSGNGRGCLLVRSTAEVGADAHMTSELQRGDTMLLHALTQAFRRAKSKGELTSETPPDALARLVISVGNGAMIQAVARKNPKISQTAHEALLSLIT</sequence>
<dbReference type="PANTHER" id="PTHR47506:SF1">
    <property type="entry name" value="HTH-TYPE TRANSCRIPTIONAL REGULATOR YJDC"/>
    <property type="match status" value="1"/>
</dbReference>
<dbReference type="InterPro" id="IPR036271">
    <property type="entry name" value="Tet_transcr_reg_TetR-rel_C_sf"/>
</dbReference>
<keyword evidence="2" id="KW-0238">DNA-binding</keyword>
<dbReference type="EMBL" id="LQBP01000009">
    <property type="protein sequence ID" value="KUJ77578.1"/>
    <property type="molecule type" value="Genomic_DNA"/>
</dbReference>
<organism evidence="6 7">
    <name type="scientific">Ruegeria profundi</name>
    <dbReference type="NCBI Taxonomy" id="1685378"/>
    <lineage>
        <taxon>Bacteria</taxon>
        <taxon>Pseudomonadati</taxon>
        <taxon>Pseudomonadota</taxon>
        <taxon>Alphaproteobacteria</taxon>
        <taxon>Rhodobacterales</taxon>
        <taxon>Roseobacteraceae</taxon>
        <taxon>Ruegeria</taxon>
    </lineage>
</organism>
<dbReference type="SUPFAM" id="SSF46689">
    <property type="entry name" value="Homeodomain-like"/>
    <property type="match status" value="1"/>
</dbReference>
<evidence type="ECO:0000256" key="3">
    <source>
        <dbReference type="ARBA" id="ARBA00023163"/>
    </source>
</evidence>
<protein>
    <submittedName>
        <fullName evidence="6">TetR family transcriptional regulator</fullName>
    </submittedName>
</protein>
<dbReference type="Proteomes" id="UP000053690">
    <property type="component" value="Unassembled WGS sequence"/>
</dbReference>
<dbReference type="RefSeq" id="WP_068339412.1">
    <property type="nucleotide sequence ID" value="NZ_LQBP01000009.1"/>
</dbReference>
<dbReference type="OrthoDB" id="9779746at2"/>
<feature type="domain" description="HTH tetR-type" evidence="4">
    <location>
        <begin position="16"/>
        <end position="60"/>
    </location>
</feature>
<dbReference type="Gene3D" id="1.10.357.10">
    <property type="entry name" value="Tetracycline Repressor, domain 2"/>
    <property type="match status" value="1"/>
</dbReference>
<name>A0A0X3TPA2_9RHOB</name>
<keyword evidence="3" id="KW-0804">Transcription</keyword>
<dbReference type="Pfam" id="PF00440">
    <property type="entry name" value="TetR_N"/>
    <property type="match status" value="1"/>
</dbReference>
<keyword evidence="1" id="KW-0805">Transcription regulation</keyword>
<dbReference type="GO" id="GO:0003677">
    <property type="term" value="F:DNA binding"/>
    <property type="evidence" value="ECO:0007669"/>
    <property type="project" value="UniProtKB-KW"/>
</dbReference>
<keyword evidence="7" id="KW-1185">Reference proteome</keyword>
<comment type="caution">
    <text evidence="6">The sequence shown here is derived from an EMBL/GenBank/DDBJ whole genome shotgun (WGS) entry which is preliminary data.</text>
</comment>
<evidence type="ECO:0000256" key="2">
    <source>
        <dbReference type="ARBA" id="ARBA00023125"/>
    </source>
</evidence>
<dbReference type="PANTHER" id="PTHR47506">
    <property type="entry name" value="TRANSCRIPTIONAL REGULATORY PROTEIN"/>
    <property type="match status" value="1"/>
</dbReference>
<reference evidence="7" key="1">
    <citation type="submission" date="2015-12" db="EMBL/GenBank/DDBJ databases">
        <authorList>
            <person name="Zhang G."/>
            <person name="Stingl U."/>
        </authorList>
    </citation>
    <scope>NUCLEOTIDE SEQUENCE [LARGE SCALE GENOMIC DNA]</scope>
    <source>
        <strain evidence="7">ZGT108</strain>
    </source>
</reference>
<accession>A0A0X3TPA2</accession>
<dbReference type="AlphaFoldDB" id="A0A0X3TPA2"/>
<dbReference type="InterPro" id="IPR001647">
    <property type="entry name" value="HTH_TetR"/>
</dbReference>
<dbReference type="STRING" id="1685378.AVO44_16870"/>
<evidence type="ECO:0000313" key="6">
    <source>
        <dbReference type="EMBL" id="KUJ77578.1"/>
    </source>
</evidence>
<feature type="domain" description="Tetracyclin repressor-like C-terminal" evidence="5">
    <location>
        <begin position="85"/>
        <end position="188"/>
    </location>
</feature>
<evidence type="ECO:0000259" key="4">
    <source>
        <dbReference type="Pfam" id="PF00440"/>
    </source>
</evidence>
<dbReference type="Gene3D" id="1.10.10.60">
    <property type="entry name" value="Homeodomain-like"/>
    <property type="match status" value="1"/>
</dbReference>